<dbReference type="Proteomes" id="UP000783390">
    <property type="component" value="Unassembled WGS sequence"/>
</dbReference>
<keyword evidence="3" id="KW-0949">S-adenosyl-L-methionine</keyword>
<evidence type="ECO:0000256" key="3">
    <source>
        <dbReference type="ARBA" id="ARBA00022691"/>
    </source>
</evidence>
<evidence type="ECO:0000313" key="9">
    <source>
        <dbReference type="EMBL" id="MBP1889409.1"/>
    </source>
</evidence>
<dbReference type="RefSeq" id="WP_209796106.1">
    <property type="nucleotide sequence ID" value="NZ_JAGGJZ010000002.1"/>
</dbReference>
<accession>A0ABS4EZI7</accession>
<keyword evidence="2" id="KW-0004">4Fe-4S</keyword>
<dbReference type="InterPro" id="IPR034428">
    <property type="entry name" value="ThiH/NoCL/HydG-like"/>
</dbReference>
<evidence type="ECO:0000256" key="4">
    <source>
        <dbReference type="ARBA" id="ARBA00022723"/>
    </source>
</evidence>
<feature type="domain" description="Biotin and thiamin synthesis-associated" evidence="8">
    <location>
        <begin position="262"/>
        <end position="370"/>
    </location>
</feature>
<dbReference type="InterPro" id="IPR058240">
    <property type="entry name" value="rSAM_sf"/>
</dbReference>
<keyword evidence="9" id="KW-0456">Lyase</keyword>
<dbReference type="InterPro" id="IPR024007">
    <property type="entry name" value="FeFe-hyd_mat_HydG"/>
</dbReference>
<dbReference type="NCBIfam" id="TIGR03955">
    <property type="entry name" value="rSAM_HydG"/>
    <property type="match status" value="1"/>
</dbReference>
<comment type="cofactor">
    <cofactor evidence="1">
        <name>[4Fe-4S] cluster</name>
        <dbReference type="ChEBI" id="CHEBI:49883"/>
    </cofactor>
</comment>
<evidence type="ECO:0000259" key="8">
    <source>
        <dbReference type="SMART" id="SM00876"/>
    </source>
</evidence>
<dbReference type="SFLD" id="SFLDS00029">
    <property type="entry name" value="Radical_SAM"/>
    <property type="match status" value="1"/>
</dbReference>
<evidence type="ECO:0000256" key="2">
    <source>
        <dbReference type="ARBA" id="ARBA00022485"/>
    </source>
</evidence>
<dbReference type="Pfam" id="PF04055">
    <property type="entry name" value="Radical_SAM"/>
    <property type="match status" value="1"/>
</dbReference>
<comment type="caution">
    <text evidence="9">The sequence shown here is derived from an EMBL/GenBank/DDBJ whole genome shotgun (WGS) entry which is preliminary data.</text>
</comment>
<feature type="region of interest" description="Disordered" evidence="7">
    <location>
        <begin position="327"/>
        <end position="351"/>
    </location>
</feature>
<sequence length="459" mass="52401">MFINHELINEILEETKNPTKEEAREVLKKAKNKEKLSYKDIAILLSIEDKDIEKEIYNLAGEIKLSIYGKRIVMFAPLYVSDYCVNNCVYCGYQRCNPFKRRKLTQEEVAQEVRILEKMGHKRLALELGEDPVNAPIEYVLDCLKTIYSTQNENGEIRRVNVNIAATKVSEYKMLKEAGIGTYILFQETYHKPTYDKMHPKSLKSSYEYHLTAFDRAMEAGIDDVGAGALFGLYDPKFEVLGLMMHNAHLEEKFGVGFHTISVPRLRKAKGVTMENFPHLLTDEMFKRVVAVLRIAVPFTGIILSTRESADMRREVLRYGVSQVSAGSSTGVGGYKEREEKGHDDKQFETSDERTPLEIIKELLDDGYIPSYCTACYRKGRTGDRFMSLAKSGEIQNVCEPNAITTLVEYALDYGDEEFKEKALKTAQKVANEISNEKTKNIVLNNIKKLKEGKRDLFL</sequence>
<evidence type="ECO:0000256" key="7">
    <source>
        <dbReference type="SAM" id="MobiDB-lite"/>
    </source>
</evidence>
<dbReference type="SFLD" id="SFLDG01060">
    <property type="entry name" value="BATS_domain_containing"/>
    <property type="match status" value="1"/>
</dbReference>
<protein>
    <submittedName>
        <fullName evidence="9">2-iminoacetate synthase</fullName>
        <ecNumber evidence="9">4.1.99.19</ecNumber>
    </submittedName>
</protein>
<dbReference type="EC" id="4.1.99.19" evidence="9"/>
<reference evidence="9 10" key="1">
    <citation type="submission" date="2021-03" db="EMBL/GenBank/DDBJ databases">
        <title>Genomic Encyclopedia of Type Strains, Phase IV (KMG-IV): sequencing the most valuable type-strain genomes for metagenomic binning, comparative biology and taxonomic classification.</title>
        <authorList>
            <person name="Goeker M."/>
        </authorList>
    </citation>
    <scope>NUCLEOTIDE SEQUENCE [LARGE SCALE GENOMIC DNA]</scope>
    <source>
        <strain evidence="9 10">DSM 3984</strain>
    </source>
</reference>
<dbReference type="Pfam" id="PF06968">
    <property type="entry name" value="BATS"/>
    <property type="match status" value="1"/>
</dbReference>
<name>A0ABS4EZI7_9CLOT</name>
<organism evidence="9 10">
    <name type="scientific">Clostridium moniliforme</name>
    <dbReference type="NCBI Taxonomy" id="39489"/>
    <lineage>
        <taxon>Bacteria</taxon>
        <taxon>Bacillati</taxon>
        <taxon>Bacillota</taxon>
        <taxon>Clostridia</taxon>
        <taxon>Eubacteriales</taxon>
        <taxon>Clostridiaceae</taxon>
        <taxon>Clostridium</taxon>
    </lineage>
</organism>
<dbReference type="SFLD" id="SFLDF00319">
    <property type="entry name" value="Fe_hydrogenase_maturase_(HydG"/>
    <property type="match status" value="1"/>
</dbReference>
<dbReference type="Gene3D" id="3.20.20.70">
    <property type="entry name" value="Aldolase class I"/>
    <property type="match status" value="1"/>
</dbReference>
<dbReference type="GO" id="GO:0036355">
    <property type="term" value="F:2-iminoacetate synthase activity"/>
    <property type="evidence" value="ECO:0007669"/>
    <property type="project" value="UniProtKB-EC"/>
</dbReference>
<keyword evidence="10" id="KW-1185">Reference proteome</keyword>
<evidence type="ECO:0000256" key="1">
    <source>
        <dbReference type="ARBA" id="ARBA00001966"/>
    </source>
</evidence>
<dbReference type="InterPro" id="IPR010722">
    <property type="entry name" value="BATS_dom"/>
</dbReference>
<evidence type="ECO:0000313" key="10">
    <source>
        <dbReference type="Proteomes" id="UP000783390"/>
    </source>
</evidence>
<evidence type="ECO:0000256" key="6">
    <source>
        <dbReference type="ARBA" id="ARBA00023014"/>
    </source>
</evidence>
<keyword evidence="4" id="KW-0479">Metal-binding</keyword>
<dbReference type="SFLD" id="SFLDG01081">
    <property type="entry name" value="cleavage_of_the_Ca-Cb_bond_in"/>
    <property type="match status" value="1"/>
</dbReference>
<dbReference type="EMBL" id="JAGGJZ010000002">
    <property type="protein sequence ID" value="MBP1889409.1"/>
    <property type="molecule type" value="Genomic_DNA"/>
</dbReference>
<keyword evidence="5" id="KW-0408">Iron</keyword>
<gene>
    <name evidence="9" type="ORF">J2Z53_000990</name>
</gene>
<dbReference type="InterPro" id="IPR007197">
    <property type="entry name" value="rSAM"/>
</dbReference>
<dbReference type="PANTHER" id="PTHR43583">
    <property type="entry name" value="2-IMINOACETATE SYNTHASE"/>
    <property type="match status" value="1"/>
</dbReference>
<dbReference type="InterPro" id="IPR013785">
    <property type="entry name" value="Aldolase_TIM"/>
</dbReference>
<proteinExistence type="predicted"/>
<dbReference type="SMART" id="SM00876">
    <property type="entry name" value="BATS"/>
    <property type="match status" value="1"/>
</dbReference>
<dbReference type="PANTHER" id="PTHR43583:SF2">
    <property type="entry name" value="THIAZOLE BIOSYNTHESIS PROTEIN"/>
    <property type="match status" value="1"/>
</dbReference>
<dbReference type="SUPFAM" id="SSF102114">
    <property type="entry name" value="Radical SAM enzymes"/>
    <property type="match status" value="1"/>
</dbReference>
<feature type="compositionally biased region" description="Basic and acidic residues" evidence="7">
    <location>
        <begin position="335"/>
        <end position="351"/>
    </location>
</feature>
<keyword evidence="6" id="KW-0411">Iron-sulfur</keyword>
<evidence type="ECO:0000256" key="5">
    <source>
        <dbReference type="ARBA" id="ARBA00023004"/>
    </source>
</evidence>